<keyword evidence="3" id="KW-0319">Glycerol metabolism</keyword>
<dbReference type="InterPro" id="IPR030395">
    <property type="entry name" value="GP_PDE_dom"/>
</dbReference>
<protein>
    <recommendedName>
        <fullName evidence="1">glycerophosphodiester phosphodiesterase</fullName>
        <ecNumber evidence="1">3.1.4.46</ecNumber>
    </recommendedName>
</protein>
<dbReference type="CDD" id="cd08604">
    <property type="entry name" value="GDPD_SHV3_repeat_2"/>
    <property type="match status" value="1"/>
</dbReference>
<feature type="signal peptide" evidence="8">
    <location>
        <begin position="1"/>
        <end position="17"/>
    </location>
</feature>
<feature type="transmembrane region" description="Helical" evidence="7">
    <location>
        <begin position="770"/>
        <end position="791"/>
    </location>
</feature>
<dbReference type="EC" id="3.1.4.46" evidence="1"/>
<evidence type="ECO:0000256" key="7">
    <source>
        <dbReference type="SAM" id="Phobius"/>
    </source>
</evidence>
<keyword evidence="2 8" id="KW-0732">Signal</keyword>
<dbReference type="PROSITE" id="PS51704">
    <property type="entry name" value="GP_PDE"/>
    <property type="match status" value="2"/>
</dbReference>
<sequence length="795" mass="86124">MIRCLFLMSLLVQAYLAKSGGDGGKGGGGGGQPAKPAAPPRKWPTLSGNTIRACVVSRQNHELLNLKQTNNFGCFPGYPPLIVARGGFSGLFPESTALANNLALQLRYTDVALLCSLQLTKDSIGICVTDIRLDNSTNIAEIFPKDSKTYKINGHDVKGWFAKDFSSQVILNNVSMVQSILSRPSAFDNQLAISTVDEVKNSKPPLLWLNVQYDSFYSANKLSMSDYIEKTMGFQGISYISSPEIGFLKNMKKKAPKETNLIFTFLGRDEVEPTEKKKYGDILKDLNAIKDFASGIVVPKEFIWPVDANNYLEKHTTLVVDAHKAGLEVYASGFANDAIISHNYSFDPTNEFLQFVNQPDVIVDGLLTDFSPIASNAIACFANNDTKREKQVDTLIITHNGASGVYPGCTDLAYEQAVNDGADIIDCSVQLSKDGVAFCSDSADLTGDTTAMPTFMSKSSLIPEVQKDKGVFSFDLTWAEIRSLKPQMFSPFGQRTGCYRNPAAKNKGKFMTLSDFLGFAKSKAVQGVLINIENAAYLASKKGLDIIETVNKALKNASLDKVQVMILSDDSSVLSKFKGDKDYKRLLHFKETISAVTKSAAGEIKKYADGIVVYRSSLIVVNDGSFTKAKTNVLKEMHAANISVYVSIMRNEFVAIPFDFYADPTMELATFVVELDVDGFITEFPATANRYLRSSCVDMNAEVAILPAQVGALLEEIPASTLTPERPPSPPLDVKDIVDPQLPPVTPVSAEGSKSPPGPPGAPAPAPSSGMAVAANFGVCVAAFMALGLLLSMEH</sequence>
<feature type="domain" description="GP-PDE" evidence="9">
    <location>
        <begin position="80"/>
        <end position="378"/>
    </location>
</feature>
<evidence type="ECO:0000256" key="4">
    <source>
        <dbReference type="ARBA" id="ARBA00022801"/>
    </source>
</evidence>
<feature type="region of interest" description="Disordered" evidence="6">
    <location>
        <begin position="23"/>
        <end position="45"/>
    </location>
</feature>
<evidence type="ECO:0000256" key="6">
    <source>
        <dbReference type="SAM" id="MobiDB-lite"/>
    </source>
</evidence>
<gene>
    <name evidence="10" type="ORF">V6N11_066262</name>
</gene>
<feature type="domain" description="GP-PDE" evidence="9">
    <location>
        <begin position="394"/>
        <end position="692"/>
    </location>
</feature>
<evidence type="ECO:0000256" key="5">
    <source>
        <dbReference type="ARBA" id="ARBA00047512"/>
    </source>
</evidence>
<keyword evidence="7" id="KW-0812">Transmembrane</keyword>
<evidence type="ECO:0000313" key="10">
    <source>
        <dbReference type="EMBL" id="KAK8482600.1"/>
    </source>
</evidence>
<evidence type="ECO:0000256" key="3">
    <source>
        <dbReference type="ARBA" id="ARBA00022798"/>
    </source>
</evidence>
<evidence type="ECO:0000256" key="1">
    <source>
        <dbReference type="ARBA" id="ARBA00012247"/>
    </source>
</evidence>
<organism evidence="10 11">
    <name type="scientific">Hibiscus sabdariffa</name>
    <name type="common">roselle</name>
    <dbReference type="NCBI Taxonomy" id="183260"/>
    <lineage>
        <taxon>Eukaryota</taxon>
        <taxon>Viridiplantae</taxon>
        <taxon>Streptophyta</taxon>
        <taxon>Embryophyta</taxon>
        <taxon>Tracheophyta</taxon>
        <taxon>Spermatophyta</taxon>
        <taxon>Magnoliopsida</taxon>
        <taxon>eudicotyledons</taxon>
        <taxon>Gunneridae</taxon>
        <taxon>Pentapetalae</taxon>
        <taxon>rosids</taxon>
        <taxon>malvids</taxon>
        <taxon>Malvales</taxon>
        <taxon>Malvaceae</taxon>
        <taxon>Malvoideae</taxon>
        <taxon>Hibiscus</taxon>
    </lineage>
</organism>
<name>A0ABR1ZPJ2_9ROSI</name>
<feature type="compositionally biased region" description="Pro residues" evidence="6">
    <location>
        <begin position="756"/>
        <end position="766"/>
    </location>
</feature>
<evidence type="ECO:0000313" key="11">
    <source>
        <dbReference type="Proteomes" id="UP001396334"/>
    </source>
</evidence>
<keyword evidence="7" id="KW-0472">Membrane</keyword>
<dbReference type="InterPro" id="IPR017946">
    <property type="entry name" value="PLC-like_Pdiesterase_TIM-brl"/>
</dbReference>
<dbReference type="Gene3D" id="3.20.20.190">
    <property type="entry name" value="Phosphatidylinositol (PI) phosphodiesterase"/>
    <property type="match status" value="2"/>
</dbReference>
<dbReference type="PANTHER" id="PTHR43620:SF44">
    <property type="entry name" value="GLYCEROPHOSPHODIESTER PHOSPHODIESTERASE GDPDL6-RELATED"/>
    <property type="match status" value="1"/>
</dbReference>
<feature type="chain" id="PRO_5045398096" description="glycerophosphodiester phosphodiesterase" evidence="8">
    <location>
        <begin position="18"/>
        <end position="795"/>
    </location>
</feature>
<dbReference type="PANTHER" id="PTHR43620">
    <property type="entry name" value="GLYCEROPHOSPHORYL DIESTER PHOSPHODIESTERASE"/>
    <property type="match status" value="1"/>
</dbReference>
<dbReference type="Pfam" id="PF03009">
    <property type="entry name" value="GDPD"/>
    <property type="match status" value="2"/>
</dbReference>
<evidence type="ECO:0000256" key="2">
    <source>
        <dbReference type="ARBA" id="ARBA00022729"/>
    </source>
</evidence>
<keyword evidence="7" id="KW-1133">Transmembrane helix</keyword>
<comment type="catalytic activity">
    <reaction evidence="5">
        <text>a sn-glycero-3-phosphodiester + H2O = an alcohol + sn-glycerol 3-phosphate + H(+)</text>
        <dbReference type="Rhea" id="RHEA:12969"/>
        <dbReference type="ChEBI" id="CHEBI:15377"/>
        <dbReference type="ChEBI" id="CHEBI:15378"/>
        <dbReference type="ChEBI" id="CHEBI:30879"/>
        <dbReference type="ChEBI" id="CHEBI:57597"/>
        <dbReference type="ChEBI" id="CHEBI:83408"/>
        <dbReference type="EC" id="3.1.4.46"/>
    </reaction>
</comment>
<dbReference type="Proteomes" id="UP001396334">
    <property type="component" value="Unassembled WGS sequence"/>
</dbReference>
<comment type="caution">
    <text evidence="10">The sequence shown here is derived from an EMBL/GenBank/DDBJ whole genome shotgun (WGS) entry which is preliminary data.</text>
</comment>
<dbReference type="SUPFAM" id="SSF51695">
    <property type="entry name" value="PLC-like phosphodiesterases"/>
    <property type="match status" value="2"/>
</dbReference>
<evidence type="ECO:0000256" key="8">
    <source>
        <dbReference type="SAM" id="SignalP"/>
    </source>
</evidence>
<feature type="compositionally biased region" description="Gly residues" evidence="6">
    <location>
        <begin position="23"/>
        <end position="32"/>
    </location>
</feature>
<keyword evidence="11" id="KW-1185">Reference proteome</keyword>
<feature type="region of interest" description="Disordered" evidence="6">
    <location>
        <begin position="721"/>
        <end position="768"/>
    </location>
</feature>
<dbReference type="EMBL" id="JBBPBN010000758">
    <property type="protein sequence ID" value="KAK8482600.1"/>
    <property type="molecule type" value="Genomic_DNA"/>
</dbReference>
<accession>A0ABR1ZPJ2</accession>
<reference evidence="10 11" key="1">
    <citation type="journal article" date="2024" name="G3 (Bethesda)">
        <title>Genome assembly of Hibiscus sabdariffa L. provides insights into metabolisms of medicinal natural products.</title>
        <authorList>
            <person name="Kim T."/>
        </authorList>
    </citation>
    <scope>NUCLEOTIDE SEQUENCE [LARGE SCALE GENOMIC DNA]</scope>
    <source>
        <strain evidence="10">TK-2024</strain>
        <tissue evidence="10">Old leaves</tissue>
    </source>
</reference>
<proteinExistence type="predicted"/>
<evidence type="ECO:0000259" key="9">
    <source>
        <dbReference type="PROSITE" id="PS51704"/>
    </source>
</evidence>
<keyword evidence="4" id="KW-0378">Hydrolase</keyword>